<dbReference type="Proteomes" id="UP000238375">
    <property type="component" value="Unassembled WGS sequence"/>
</dbReference>
<keyword evidence="3" id="KW-1185">Reference proteome</keyword>
<keyword evidence="1" id="KW-0472">Membrane</keyword>
<feature type="transmembrane region" description="Helical" evidence="1">
    <location>
        <begin position="141"/>
        <end position="160"/>
    </location>
</feature>
<keyword evidence="1" id="KW-1133">Transmembrane helix</keyword>
<dbReference type="EMBL" id="PVTE01000004">
    <property type="protein sequence ID" value="PRY43078.1"/>
    <property type="molecule type" value="Genomic_DNA"/>
</dbReference>
<evidence type="ECO:0000256" key="1">
    <source>
        <dbReference type="SAM" id="Phobius"/>
    </source>
</evidence>
<name>A0A2T0TBQ7_9BACT</name>
<feature type="transmembrane region" description="Helical" evidence="1">
    <location>
        <begin position="113"/>
        <end position="135"/>
    </location>
</feature>
<organism evidence="2 3">
    <name type="scientific">Spirosoma oryzae</name>
    <dbReference type="NCBI Taxonomy" id="1469603"/>
    <lineage>
        <taxon>Bacteria</taxon>
        <taxon>Pseudomonadati</taxon>
        <taxon>Bacteroidota</taxon>
        <taxon>Cytophagia</taxon>
        <taxon>Cytophagales</taxon>
        <taxon>Cytophagaceae</taxon>
        <taxon>Spirosoma</taxon>
    </lineage>
</organism>
<keyword evidence="1" id="KW-0812">Transmembrane</keyword>
<feature type="transmembrane region" description="Helical" evidence="1">
    <location>
        <begin position="12"/>
        <end position="28"/>
    </location>
</feature>
<protein>
    <submittedName>
        <fullName evidence="2">Uncharacterized protein</fullName>
    </submittedName>
</protein>
<gene>
    <name evidence="2" type="ORF">CLV58_104209</name>
</gene>
<feature type="transmembrane region" description="Helical" evidence="1">
    <location>
        <begin position="63"/>
        <end position="81"/>
    </location>
</feature>
<comment type="caution">
    <text evidence="2">The sequence shown here is derived from an EMBL/GenBank/DDBJ whole genome shotgun (WGS) entry which is preliminary data.</text>
</comment>
<accession>A0A2T0TBQ7</accession>
<sequence length="166" mass="18934">MKNIVSLSEEQQCIYCTWVFGPVVALVLSLPTGYVAILLLPLLLTIGYYIFFNQYSSARYPAWYLLTLPLTVYIWLRWGLATGNLPLLLAYHVGQLINSFTIPLIFKKDYTDTFIGWLVAHTAALLVWLILHALLQPHDDFLIYVIIGLIAQSLSGFFLFGRYAVR</sequence>
<reference evidence="2 3" key="1">
    <citation type="submission" date="2018-03" db="EMBL/GenBank/DDBJ databases">
        <title>Genomic Encyclopedia of Archaeal and Bacterial Type Strains, Phase II (KMG-II): from individual species to whole genera.</title>
        <authorList>
            <person name="Goeker M."/>
        </authorList>
    </citation>
    <scope>NUCLEOTIDE SEQUENCE [LARGE SCALE GENOMIC DNA]</scope>
    <source>
        <strain evidence="2 3">DSM 28354</strain>
    </source>
</reference>
<proteinExistence type="predicted"/>
<feature type="transmembrane region" description="Helical" evidence="1">
    <location>
        <begin position="34"/>
        <end position="51"/>
    </location>
</feature>
<dbReference type="AlphaFoldDB" id="A0A2T0TBQ7"/>
<evidence type="ECO:0000313" key="3">
    <source>
        <dbReference type="Proteomes" id="UP000238375"/>
    </source>
</evidence>
<feature type="transmembrane region" description="Helical" evidence="1">
    <location>
        <begin position="87"/>
        <end position="106"/>
    </location>
</feature>
<evidence type="ECO:0000313" key="2">
    <source>
        <dbReference type="EMBL" id="PRY43078.1"/>
    </source>
</evidence>